<dbReference type="AlphaFoldDB" id="A0A9W9H5T6"/>
<dbReference type="Pfam" id="PF13843">
    <property type="entry name" value="DDE_Tnp_1_7"/>
    <property type="match status" value="1"/>
</dbReference>
<protein>
    <recommendedName>
        <fullName evidence="2">PiggyBac transposable element-derived protein domain-containing protein</fullName>
    </recommendedName>
</protein>
<evidence type="ECO:0000313" key="3">
    <source>
        <dbReference type="EMBL" id="KAJ5138953.1"/>
    </source>
</evidence>
<dbReference type="PANTHER" id="PTHR46599">
    <property type="entry name" value="PIGGYBAC TRANSPOSABLE ELEMENT-DERIVED PROTEIN 4"/>
    <property type="match status" value="1"/>
</dbReference>
<feature type="compositionally biased region" description="Basic and acidic residues" evidence="1">
    <location>
        <begin position="133"/>
        <end position="142"/>
    </location>
</feature>
<feature type="compositionally biased region" description="Low complexity" evidence="1">
    <location>
        <begin position="163"/>
        <end position="179"/>
    </location>
</feature>
<feature type="region of interest" description="Disordered" evidence="1">
    <location>
        <begin position="65"/>
        <end position="180"/>
    </location>
</feature>
<dbReference type="GeneID" id="81403715"/>
<evidence type="ECO:0000313" key="4">
    <source>
        <dbReference type="Proteomes" id="UP001149079"/>
    </source>
</evidence>
<reference evidence="3" key="2">
    <citation type="journal article" date="2023" name="IMA Fungus">
        <title>Comparative genomic study of the Penicillium genus elucidates a diverse pangenome and 15 lateral gene transfer events.</title>
        <authorList>
            <person name="Petersen C."/>
            <person name="Sorensen T."/>
            <person name="Nielsen M.R."/>
            <person name="Sondergaard T.E."/>
            <person name="Sorensen J.L."/>
            <person name="Fitzpatrick D.A."/>
            <person name="Frisvad J.C."/>
            <person name="Nielsen K.L."/>
        </authorList>
    </citation>
    <scope>NUCLEOTIDE SEQUENCE</scope>
    <source>
        <strain evidence="3">IBT 22155</strain>
    </source>
</reference>
<reference evidence="3" key="1">
    <citation type="submission" date="2022-11" db="EMBL/GenBank/DDBJ databases">
        <authorList>
            <person name="Petersen C."/>
        </authorList>
    </citation>
    <scope>NUCLEOTIDE SEQUENCE</scope>
    <source>
        <strain evidence="3">IBT 22155</strain>
    </source>
</reference>
<dbReference type="EMBL" id="JAPQKL010000003">
    <property type="protein sequence ID" value="KAJ5138953.1"/>
    <property type="molecule type" value="Genomic_DNA"/>
</dbReference>
<dbReference type="InterPro" id="IPR029526">
    <property type="entry name" value="PGBD"/>
</dbReference>
<feature type="compositionally biased region" description="Polar residues" evidence="1">
    <location>
        <begin position="144"/>
        <end position="162"/>
    </location>
</feature>
<proteinExistence type="predicted"/>
<evidence type="ECO:0000256" key="1">
    <source>
        <dbReference type="SAM" id="MobiDB-lite"/>
    </source>
</evidence>
<accession>A0A9W9H5T6</accession>
<name>A0A9W9H5T6_9EURO</name>
<dbReference type="OrthoDB" id="5428673at2759"/>
<dbReference type="RefSeq" id="XP_056523602.1">
    <property type="nucleotide sequence ID" value="XM_056664545.1"/>
</dbReference>
<sequence>MDDKERMCLLNAYIAEFHPREDLDARIELLISPSYPKPPHSQLPSGLDFDSPSAIFALFLGEDTWESLSHENPESENPESENPESENPESENPESENPESENPESENPESENPESENPESENPESENPESENPESKIPRRAPETASTWDPSTWHTSAGTWTASPVTTSPVTTSPVTSPSDLRYWRDTTAAEMKVFVGLLIYMGVCPMPLVCDYFEDEEQWKPVVTYGCRYHMRLTRFEQIKRLLHIHHPPSSSHQPQPGYRNRFSLGFPFLNAAIADAWRIHCNAKKQQGDLKHKLTQAKFRENLAKELCQSGKEAARPNQQIEISDILVLGVNSTE</sequence>
<evidence type="ECO:0000259" key="2">
    <source>
        <dbReference type="Pfam" id="PF13843"/>
    </source>
</evidence>
<feature type="domain" description="PiggyBac transposable element-derived protein" evidence="2">
    <location>
        <begin position="182"/>
        <end position="261"/>
    </location>
</feature>
<gene>
    <name evidence="3" type="ORF">N7515_003801</name>
</gene>
<organism evidence="3 4">
    <name type="scientific">Penicillium bovifimosum</name>
    <dbReference type="NCBI Taxonomy" id="126998"/>
    <lineage>
        <taxon>Eukaryota</taxon>
        <taxon>Fungi</taxon>
        <taxon>Dikarya</taxon>
        <taxon>Ascomycota</taxon>
        <taxon>Pezizomycotina</taxon>
        <taxon>Eurotiomycetes</taxon>
        <taxon>Eurotiomycetidae</taxon>
        <taxon>Eurotiales</taxon>
        <taxon>Aspergillaceae</taxon>
        <taxon>Penicillium</taxon>
    </lineage>
</organism>
<comment type="caution">
    <text evidence="3">The sequence shown here is derived from an EMBL/GenBank/DDBJ whole genome shotgun (WGS) entry which is preliminary data.</text>
</comment>
<dbReference type="Proteomes" id="UP001149079">
    <property type="component" value="Unassembled WGS sequence"/>
</dbReference>
<dbReference type="PANTHER" id="PTHR46599:SF3">
    <property type="entry name" value="PIGGYBAC TRANSPOSABLE ELEMENT-DERIVED PROTEIN 4"/>
    <property type="match status" value="1"/>
</dbReference>
<feature type="compositionally biased region" description="Acidic residues" evidence="1">
    <location>
        <begin position="74"/>
        <end position="132"/>
    </location>
</feature>
<keyword evidence="4" id="KW-1185">Reference proteome</keyword>